<organism evidence="1 2">
    <name type="scientific">Legionella shakespearei DSM 23087</name>
    <dbReference type="NCBI Taxonomy" id="1122169"/>
    <lineage>
        <taxon>Bacteria</taxon>
        <taxon>Pseudomonadati</taxon>
        <taxon>Pseudomonadota</taxon>
        <taxon>Gammaproteobacteria</taxon>
        <taxon>Legionellales</taxon>
        <taxon>Legionellaceae</taxon>
        <taxon>Legionella</taxon>
    </lineage>
</organism>
<evidence type="ECO:0000313" key="1">
    <source>
        <dbReference type="EMBL" id="KTD65449.1"/>
    </source>
</evidence>
<proteinExistence type="predicted"/>
<dbReference type="RefSeq" id="WP_018578101.1">
    <property type="nucleotide sequence ID" value="NZ_KB892422.1"/>
</dbReference>
<comment type="caution">
    <text evidence="1">The sequence shown here is derived from an EMBL/GenBank/DDBJ whole genome shotgun (WGS) entry which is preliminary data.</text>
</comment>
<dbReference type="PATRIC" id="fig|1122169.6.peg.294"/>
<dbReference type="AlphaFoldDB" id="A0A0W0Z8R6"/>
<name>A0A0W0Z8R6_9GAMM</name>
<reference evidence="1 2" key="1">
    <citation type="submission" date="2015-11" db="EMBL/GenBank/DDBJ databases">
        <title>Genomic analysis of 38 Legionella species identifies large and diverse effector repertoires.</title>
        <authorList>
            <person name="Burstein D."/>
            <person name="Amaro F."/>
            <person name="Zusman T."/>
            <person name="Lifshitz Z."/>
            <person name="Cohen O."/>
            <person name="Gilbert J.A."/>
            <person name="Pupko T."/>
            <person name="Shuman H.A."/>
            <person name="Segal G."/>
        </authorList>
    </citation>
    <scope>NUCLEOTIDE SEQUENCE [LARGE SCALE GENOMIC DNA]</scope>
    <source>
        <strain evidence="1 2">ATCC 49655</strain>
    </source>
</reference>
<keyword evidence="2" id="KW-1185">Reference proteome</keyword>
<accession>A0A0W0Z8R6</accession>
<sequence length="78" mass="8624">MFDKLSAMLNEHDKIYIIASGNLSPEQKDTDFVRGKAVRMALALLNPSPLTALNMHCELAADRKEEIPAASRPGYAEH</sequence>
<dbReference type="EMBL" id="LNYW01000011">
    <property type="protein sequence ID" value="KTD65449.1"/>
    <property type="molecule type" value="Genomic_DNA"/>
</dbReference>
<protein>
    <submittedName>
        <fullName evidence="1">Uncharacterized protein</fullName>
    </submittedName>
</protein>
<gene>
    <name evidence="1" type="ORF">Lsha_0266</name>
</gene>
<dbReference type="Proteomes" id="UP000054600">
    <property type="component" value="Unassembled WGS sequence"/>
</dbReference>
<evidence type="ECO:0000313" key="2">
    <source>
        <dbReference type="Proteomes" id="UP000054600"/>
    </source>
</evidence>